<gene>
    <name evidence="2" type="ORF">DAPPUDRAFT_308307</name>
</gene>
<dbReference type="OrthoDB" id="6243211at2759"/>
<keyword evidence="1" id="KW-0472">Membrane</keyword>
<keyword evidence="1" id="KW-0812">Transmembrane</keyword>
<dbReference type="STRING" id="6669.E9H7E8"/>
<organism evidence="2 3">
    <name type="scientific">Daphnia pulex</name>
    <name type="common">Water flea</name>
    <dbReference type="NCBI Taxonomy" id="6669"/>
    <lineage>
        <taxon>Eukaryota</taxon>
        <taxon>Metazoa</taxon>
        <taxon>Ecdysozoa</taxon>
        <taxon>Arthropoda</taxon>
        <taxon>Crustacea</taxon>
        <taxon>Branchiopoda</taxon>
        <taxon>Diplostraca</taxon>
        <taxon>Cladocera</taxon>
        <taxon>Anomopoda</taxon>
        <taxon>Daphniidae</taxon>
        <taxon>Daphnia</taxon>
    </lineage>
</organism>
<dbReference type="KEGG" id="dpx:DAPPUDRAFT_308307"/>
<keyword evidence="1" id="KW-1133">Transmembrane helix</keyword>
<evidence type="ECO:0000313" key="2">
    <source>
        <dbReference type="EMBL" id="EFX72378.1"/>
    </source>
</evidence>
<dbReference type="OMA" id="HESEGQK"/>
<sequence length="324" mass="37328">MSYKNLTENVTRLVKSLPSTLSVKPLKGRVSSWIYLKNKQYEEIVGLTEVKAAQNRVLLSEQKFIKSQEDRRDLQRKISLVQLKLHELHIELDRVPRGDDKYLALITQEHSVIKEEKLLKEDLQLLEKEERENFAILSHTVRDSHEKERAQAEKTKYWSIIGSVMGTIVGVLGSTINNHLKMKELRELVENATKNNHILMNPEELSTHISSAVQQHLQAPQTSQDVLEGKWKELKSSLLQTIQHESEGQKKSLIELNQQFKASNNTVVSMDNVNTMDVENFFWTAEQNMKTLLDQQAQHSNKLFAISVILIPTCTWVLCKLLNL</sequence>
<evidence type="ECO:0000256" key="1">
    <source>
        <dbReference type="SAM" id="Phobius"/>
    </source>
</evidence>
<proteinExistence type="predicted"/>
<feature type="transmembrane region" description="Helical" evidence="1">
    <location>
        <begin position="157"/>
        <end position="176"/>
    </location>
</feature>
<dbReference type="Proteomes" id="UP000000305">
    <property type="component" value="Unassembled WGS sequence"/>
</dbReference>
<dbReference type="InParanoid" id="E9H7E8"/>
<dbReference type="InterPro" id="IPR037660">
    <property type="entry name" value="CCDC51"/>
</dbReference>
<keyword evidence="3" id="KW-1185">Reference proteome</keyword>
<dbReference type="PANTHER" id="PTHR28624:SF1">
    <property type="entry name" value="MITOCHONDRIAL POTASSIUM CHANNEL"/>
    <property type="match status" value="1"/>
</dbReference>
<evidence type="ECO:0008006" key="4">
    <source>
        <dbReference type="Google" id="ProtNLM"/>
    </source>
</evidence>
<dbReference type="EMBL" id="GL732600">
    <property type="protein sequence ID" value="EFX72378.1"/>
    <property type="molecule type" value="Genomic_DNA"/>
</dbReference>
<reference evidence="2 3" key="1">
    <citation type="journal article" date="2011" name="Science">
        <title>The ecoresponsive genome of Daphnia pulex.</title>
        <authorList>
            <person name="Colbourne J.K."/>
            <person name="Pfrender M.E."/>
            <person name="Gilbert D."/>
            <person name="Thomas W.K."/>
            <person name="Tucker A."/>
            <person name="Oakley T.H."/>
            <person name="Tokishita S."/>
            <person name="Aerts A."/>
            <person name="Arnold G.J."/>
            <person name="Basu M.K."/>
            <person name="Bauer D.J."/>
            <person name="Caceres C.E."/>
            <person name="Carmel L."/>
            <person name="Casola C."/>
            <person name="Choi J.H."/>
            <person name="Detter J.C."/>
            <person name="Dong Q."/>
            <person name="Dusheyko S."/>
            <person name="Eads B.D."/>
            <person name="Frohlich T."/>
            <person name="Geiler-Samerotte K.A."/>
            <person name="Gerlach D."/>
            <person name="Hatcher P."/>
            <person name="Jogdeo S."/>
            <person name="Krijgsveld J."/>
            <person name="Kriventseva E.V."/>
            <person name="Kultz D."/>
            <person name="Laforsch C."/>
            <person name="Lindquist E."/>
            <person name="Lopez J."/>
            <person name="Manak J.R."/>
            <person name="Muller J."/>
            <person name="Pangilinan J."/>
            <person name="Patwardhan R.P."/>
            <person name="Pitluck S."/>
            <person name="Pritham E.J."/>
            <person name="Rechtsteiner A."/>
            <person name="Rho M."/>
            <person name="Rogozin I.B."/>
            <person name="Sakarya O."/>
            <person name="Salamov A."/>
            <person name="Schaack S."/>
            <person name="Shapiro H."/>
            <person name="Shiga Y."/>
            <person name="Skalitzky C."/>
            <person name="Smith Z."/>
            <person name="Souvorov A."/>
            <person name="Sung W."/>
            <person name="Tang Z."/>
            <person name="Tsuchiya D."/>
            <person name="Tu H."/>
            <person name="Vos H."/>
            <person name="Wang M."/>
            <person name="Wolf Y.I."/>
            <person name="Yamagata H."/>
            <person name="Yamada T."/>
            <person name="Ye Y."/>
            <person name="Shaw J.R."/>
            <person name="Andrews J."/>
            <person name="Crease T.J."/>
            <person name="Tang H."/>
            <person name="Lucas S.M."/>
            <person name="Robertson H.M."/>
            <person name="Bork P."/>
            <person name="Koonin E.V."/>
            <person name="Zdobnov E.M."/>
            <person name="Grigoriev I.V."/>
            <person name="Lynch M."/>
            <person name="Boore J.L."/>
        </authorList>
    </citation>
    <scope>NUCLEOTIDE SEQUENCE [LARGE SCALE GENOMIC DNA]</scope>
</reference>
<dbReference type="eggNOG" id="ENOG502QWCS">
    <property type="taxonomic scope" value="Eukaryota"/>
</dbReference>
<name>E9H7E8_DAPPU</name>
<protein>
    <recommendedName>
        <fullName evidence="4">Coiled-coil domain-containing protein 51</fullName>
    </recommendedName>
</protein>
<dbReference type="HOGENOM" id="CLU_060968_1_0_1"/>
<dbReference type="AlphaFoldDB" id="E9H7E8"/>
<dbReference type="PhylomeDB" id="E9H7E8"/>
<accession>E9H7E8</accession>
<evidence type="ECO:0000313" key="3">
    <source>
        <dbReference type="Proteomes" id="UP000000305"/>
    </source>
</evidence>
<dbReference type="PANTHER" id="PTHR28624">
    <property type="entry name" value="COILED-COIL DOMAIN-CONTAINING PROTEIN 51"/>
    <property type="match status" value="1"/>
</dbReference>